<dbReference type="Proteomes" id="UP000182961">
    <property type="component" value="Unassembled WGS sequence"/>
</dbReference>
<sequence>MKKYIIISFLALATLFQSCTDDLNVVSEDDDVLASDAVYKNAAGYKNALAGVYGNLSLTSTWGPDASSLEGVDAGTSQFSRCLLYLQELTTDELVWSYENDGGTAELQRNIWTPANPILLGMYSRTMASVAYANEFLRQSTPEKLKSRNITSAEDLAAIELYRNEVKVLRAYAYYNMMDLFGKAAMYTEADPINFKGPEFTRQQLFDFVETELKAALPNLKAARTNEYGRVDQGMAKMILAKIYLNAEVYTKTKRYGDCITMCNDLIAAGYSLKANYLDNFKADNHTSPEMIFTIQSDGAKTQNWGATTVLTNGQIGVWENNGADFGIGGWSGALRIRKEFAQKFDGTKFNQDTRKTIGTGVAGSASKQRTIDIADIGVKTQGYILSKFSNKTSTGQNGTSSTFADTDFPLFRLADVYLMYAEATLRGGAGGDVTKALDYVNALRRRANNNTTVGNIVPADLTLDFVLDERARELHWEAHRRQDLIRFGKFSGGSYNWAWKGNASTGVSIPAFMDLFPIPAGSLGSNSNLTQNLGY</sequence>
<dbReference type="Gene3D" id="1.25.40.390">
    <property type="match status" value="1"/>
</dbReference>
<evidence type="ECO:0000256" key="1">
    <source>
        <dbReference type="ARBA" id="ARBA00004442"/>
    </source>
</evidence>
<evidence type="ECO:0000256" key="6">
    <source>
        <dbReference type="SAM" id="SignalP"/>
    </source>
</evidence>
<accession>A0A1I4V6R8</accession>
<dbReference type="Gene3D" id="1.10.3780.10">
    <property type="entry name" value="SusD-like"/>
    <property type="match status" value="1"/>
</dbReference>
<evidence type="ECO:0000259" key="7">
    <source>
        <dbReference type="Pfam" id="PF07980"/>
    </source>
</evidence>
<keyword evidence="9" id="KW-1185">Reference proteome</keyword>
<feature type="domain" description="RagB/SusD" evidence="7">
    <location>
        <begin position="369"/>
        <end position="536"/>
    </location>
</feature>
<dbReference type="CDD" id="cd08977">
    <property type="entry name" value="SusD"/>
    <property type="match status" value="1"/>
</dbReference>
<dbReference type="GO" id="GO:0009279">
    <property type="term" value="C:cell outer membrane"/>
    <property type="evidence" value="ECO:0007669"/>
    <property type="project" value="UniProtKB-SubCell"/>
</dbReference>
<dbReference type="InterPro" id="IPR011990">
    <property type="entry name" value="TPR-like_helical_dom_sf"/>
</dbReference>
<dbReference type="SUPFAM" id="SSF48452">
    <property type="entry name" value="TPR-like"/>
    <property type="match status" value="1"/>
</dbReference>
<evidence type="ECO:0000256" key="3">
    <source>
        <dbReference type="ARBA" id="ARBA00022729"/>
    </source>
</evidence>
<evidence type="ECO:0000313" key="8">
    <source>
        <dbReference type="EMBL" id="SFM96916.1"/>
    </source>
</evidence>
<dbReference type="eggNOG" id="COG3637">
    <property type="taxonomic scope" value="Bacteria"/>
</dbReference>
<organism evidence="8 9">
    <name type="scientific">Flavobacterium succinicans</name>
    <dbReference type="NCBI Taxonomy" id="29536"/>
    <lineage>
        <taxon>Bacteria</taxon>
        <taxon>Pseudomonadati</taxon>
        <taxon>Bacteroidota</taxon>
        <taxon>Flavobacteriia</taxon>
        <taxon>Flavobacteriales</taxon>
        <taxon>Flavobacteriaceae</taxon>
        <taxon>Flavobacterium</taxon>
    </lineage>
</organism>
<keyword evidence="5" id="KW-0998">Cell outer membrane</keyword>
<dbReference type="EMBL" id="FOUT01000004">
    <property type="protein sequence ID" value="SFM96916.1"/>
    <property type="molecule type" value="Genomic_DNA"/>
</dbReference>
<evidence type="ECO:0000313" key="9">
    <source>
        <dbReference type="Proteomes" id="UP000182961"/>
    </source>
</evidence>
<proteinExistence type="inferred from homology"/>
<gene>
    <name evidence="8" type="ORF">SAMN05444143_104154</name>
</gene>
<dbReference type="InterPro" id="IPR012944">
    <property type="entry name" value="SusD_RagB_dom"/>
</dbReference>
<name>A0A1I4V6R8_9FLAO</name>
<keyword evidence="4" id="KW-0472">Membrane</keyword>
<evidence type="ECO:0000256" key="5">
    <source>
        <dbReference type="ARBA" id="ARBA00023237"/>
    </source>
</evidence>
<reference evidence="9" key="1">
    <citation type="submission" date="2016-10" db="EMBL/GenBank/DDBJ databases">
        <authorList>
            <person name="Varghese N."/>
            <person name="Submissions S."/>
        </authorList>
    </citation>
    <scope>NUCLEOTIDE SEQUENCE [LARGE SCALE GENOMIC DNA]</scope>
    <source>
        <strain evidence="9">DSM 4002</strain>
    </source>
</reference>
<evidence type="ECO:0000256" key="4">
    <source>
        <dbReference type="ARBA" id="ARBA00023136"/>
    </source>
</evidence>
<dbReference type="Pfam" id="PF07980">
    <property type="entry name" value="SusD_RagB"/>
    <property type="match status" value="1"/>
</dbReference>
<protein>
    <submittedName>
        <fullName evidence="8">Starch-binding associating with outer membrane</fullName>
    </submittedName>
</protein>
<dbReference type="Gene3D" id="1.25.40.10">
    <property type="entry name" value="Tetratricopeptide repeat domain"/>
    <property type="match status" value="1"/>
</dbReference>
<dbReference type="RefSeq" id="WP_024979862.1">
    <property type="nucleotide sequence ID" value="NZ_CBCRUM010000003.1"/>
</dbReference>
<feature type="chain" id="PRO_5010158808" evidence="6">
    <location>
        <begin position="21"/>
        <end position="536"/>
    </location>
</feature>
<comment type="subcellular location">
    <subcellularLocation>
        <location evidence="1">Cell outer membrane</location>
    </subcellularLocation>
</comment>
<keyword evidence="3 6" id="KW-0732">Signal</keyword>
<dbReference type="AlphaFoldDB" id="A0A1I4V6R8"/>
<dbReference type="PROSITE" id="PS51257">
    <property type="entry name" value="PROKAR_LIPOPROTEIN"/>
    <property type="match status" value="1"/>
</dbReference>
<evidence type="ECO:0000256" key="2">
    <source>
        <dbReference type="ARBA" id="ARBA00006275"/>
    </source>
</evidence>
<feature type="signal peptide" evidence="6">
    <location>
        <begin position="1"/>
        <end position="20"/>
    </location>
</feature>
<comment type="similarity">
    <text evidence="2">Belongs to the SusD family.</text>
</comment>